<name>A0A8X6ICX6_TRICU</name>
<evidence type="ECO:0000313" key="1">
    <source>
        <dbReference type="EMBL" id="GFQ74985.1"/>
    </source>
</evidence>
<gene>
    <name evidence="1" type="ORF">TNCT_237021</name>
</gene>
<dbReference type="AlphaFoldDB" id="A0A8X6ICX6"/>
<dbReference type="EMBL" id="BMAO01031433">
    <property type="protein sequence ID" value="GFQ74985.1"/>
    <property type="molecule type" value="Genomic_DNA"/>
</dbReference>
<evidence type="ECO:0000313" key="2">
    <source>
        <dbReference type="Proteomes" id="UP000887116"/>
    </source>
</evidence>
<reference evidence="1" key="1">
    <citation type="submission" date="2020-07" db="EMBL/GenBank/DDBJ databases">
        <title>Multicomponent nature underlies the extraordinary mechanical properties of spider dragline silk.</title>
        <authorList>
            <person name="Kono N."/>
            <person name="Nakamura H."/>
            <person name="Mori M."/>
            <person name="Yoshida Y."/>
            <person name="Ohtoshi R."/>
            <person name="Malay A.D."/>
            <person name="Moran D.A.P."/>
            <person name="Tomita M."/>
            <person name="Numata K."/>
            <person name="Arakawa K."/>
        </authorList>
    </citation>
    <scope>NUCLEOTIDE SEQUENCE</scope>
</reference>
<sequence length="88" mass="10295">MDSFRTYKVQEASVIRVHFLKINNMNPLDCENISPKCPPNCRFSSIELNNEHYRLRDMEVKFDRQCRPLVSSPAGTRHSLVKLPLSFQ</sequence>
<organism evidence="1 2">
    <name type="scientific">Trichonephila clavata</name>
    <name type="common">Joro spider</name>
    <name type="synonym">Nephila clavata</name>
    <dbReference type="NCBI Taxonomy" id="2740835"/>
    <lineage>
        <taxon>Eukaryota</taxon>
        <taxon>Metazoa</taxon>
        <taxon>Ecdysozoa</taxon>
        <taxon>Arthropoda</taxon>
        <taxon>Chelicerata</taxon>
        <taxon>Arachnida</taxon>
        <taxon>Araneae</taxon>
        <taxon>Araneomorphae</taxon>
        <taxon>Entelegynae</taxon>
        <taxon>Araneoidea</taxon>
        <taxon>Nephilidae</taxon>
        <taxon>Trichonephila</taxon>
    </lineage>
</organism>
<protein>
    <submittedName>
        <fullName evidence="1">Uncharacterized protein</fullName>
    </submittedName>
</protein>
<keyword evidence="2" id="KW-1185">Reference proteome</keyword>
<comment type="caution">
    <text evidence="1">The sequence shown here is derived from an EMBL/GenBank/DDBJ whole genome shotgun (WGS) entry which is preliminary data.</text>
</comment>
<accession>A0A8X6ICX6</accession>
<proteinExistence type="predicted"/>
<dbReference type="Proteomes" id="UP000887116">
    <property type="component" value="Unassembled WGS sequence"/>
</dbReference>